<proteinExistence type="predicted"/>
<dbReference type="EMBL" id="DXCM01000031">
    <property type="protein sequence ID" value="HIY92308.1"/>
    <property type="molecule type" value="Genomic_DNA"/>
</dbReference>
<dbReference type="AlphaFoldDB" id="A0A9D1ZMW2"/>
<dbReference type="InterPro" id="IPR036388">
    <property type="entry name" value="WH-like_DNA-bd_sf"/>
</dbReference>
<organism evidence="5 6">
    <name type="scientific">Candidatus Companilactobacillus pullicola</name>
    <dbReference type="NCBI Taxonomy" id="2838523"/>
    <lineage>
        <taxon>Bacteria</taxon>
        <taxon>Bacillati</taxon>
        <taxon>Bacillota</taxon>
        <taxon>Bacilli</taxon>
        <taxon>Lactobacillales</taxon>
        <taxon>Lactobacillaceae</taxon>
        <taxon>Companilactobacillus</taxon>
    </lineage>
</organism>
<dbReference type="Proteomes" id="UP000824013">
    <property type="component" value="Unassembled WGS sequence"/>
</dbReference>
<dbReference type="Gene3D" id="3.30.950.30">
    <property type="entry name" value="Schlafen, AAA domain"/>
    <property type="match status" value="1"/>
</dbReference>
<dbReference type="Gene3D" id="3.30.565.60">
    <property type="match status" value="1"/>
</dbReference>
<evidence type="ECO:0000259" key="3">
    <source>
        <dbReference type="Pfam" id="PF04326"/>
    </source>
</evidence>
<feature type="domain" description="HTH deoR-type" evidence="4">
    <location>
        <begin position="377"/>
        <end position="420"/>
    </location>
</feature>
<sequence>MNEDQNVEYKSEFTNKLKREIVSFLNTNGGTIYLGVDDKTHNPLAVSESQKHEWEEKLNHWYMNAFYPTPFSLIDILPNEKVFTIKVRPGRHVPYAIDSEGYTSKGVYIRYGSSAVKATNEQIKRMLQQNSDNNEFDSEMSVNQNLNFSELKKRSSLKNVSFSIKALHMLKESSIYNNAAFLVSDENDIITKVAIYQGTNVMVFKDKREIKGALTSQIDELLYFISLNNHTKIKIDGAPQRHETKDYPEAAVREAVVNAFAHRDYLLHSTIKVEIFDDRMEILSPGGIPDGLSLEEITDGMTAVRNPQLVHILDKLKYIENYGTGIRRMYNAYDGTDKKPIFEVRPNSFKVTLPNLNWSNSTVSNMTNSSLETNEDLIVEFLKQNGSQSKKEIQQNLNMSNYNIRKSLNILINQGIIKRTGKSVKTRYLITRHNLK</sequence>
<dbReference type="InterPro" id="IPR036390">
    <property type="entry name" value="WH_DNA-bd_sf"/>
</dbReference>
<dbReference type="Pfam" id="PF04326">
    <property type="entry name" value="SLFN_AlbA_2"/>
    <property type="match status" value="1"/>
</dbReference>
<evidence type="ECO:0000259" key="4">
    <source>
        <dbReference type="Pfam" id="PF08220"/>
    </source>
</evidence>
<dbReference type="InterPro" id="IPR001034">
    <property type="entry name" value="DeoR_HTH"/>
</dbReference>
<dbReference type="InterPro" id="IPR007421">
    <property type="entry name" value="Schlafen_AlbA_2_dom"/>
</dbReference>
<evidence type="ECO:0000313" key="6">
    <source>
        <dbReference type="Proteomes" id="UP000824013"/>
    </source>
</evidence>
<gene>
    <name evidence="5" type="ORF">H9820_05115</name>
</gene>
<protein>
    <submittedName>
        <fullName evidence="5">DNA binding domain-containing protein</fullName>
    </submittedName>
</protein>
<keyword evidence="1" id="KW-0805">Transcription regulation</keyword>
<dbReference type="GO" id="GO:0003700">
    <property type="term" value="F:DNA-binding transcription factor activity"/>
    <property type="evidence" value="ECO:0007669"/>
    <property type="project" value="InterPro"/>
</dbReference>
<dbReference type="InterPro" id="IPR038461">
    <property type="entry name" value="Schlafen_AlbA_2_dom_sf"/>
</dbReference>
<keyword evidence="2" id="KW-0804">Transcription</keyword>
<evidence type="ECO:0000256" key="2">
    <source>
        <dbReference type="ARBA" id="ARBA00023163"/>
    </source>
</evidence>
<evidence type="ECO:0000256" key="1">
    <source>
        <dbReference type="ARBA" id="ARBA00023015"/>
    </source>
</evidence>
<dbReference type="PANTHER" id="PTHR30595">
    <property type="entry name" value="GLPR-RELATED TRANSCRIPTIONAL REPRESSOR"/>
    <property type="match status" value="1"/>
</dbReference>
<reference evidence="5" key="1">
    <citation type="journal article" date="2021" name="PeerJ">
        <title>Extensive microbial diversity within the chicken gut microbiome revealed by metagenomics and culture.</title>
        <authorList>
            <person name="Gilroy R."/>
            <person name="Ravi A."/>
            <person name="Getino M."/>
            <person name="Pursley I."/>
            <person name="Horton D.L."/>
            <person name="Alikhan N.F."/>
            <person name="Baker D."/>
            <person name="Gharbi K."/>
            <person name="Hall N."/>
            <person name="Watson M."/>
            <person name="Adriaenssens E.M."/>
            <person name="Foster-Nyarko E."/>
            <person name="Jarju S."/>
            <person name="Secka A."/>
            <person name="Antonio M."/>
            <person name="Oren A."/>
            <person name="Chaudhuri R.R."/>
            <person name="La Ragione R."/>
            <person name="Hildebrand F."/>
            <person name="Pallen M.J."/>
        </authorList>
    </citation>
    <scope>NUCLEOTIDE SEQUENCE</scope>
    <source>
        <strain evidence="5">3204</strain>
    </source>
</reference>
<evidence type="ECO:0000313" key="5">
    <source>
        <dbReference type="EMBL" id="HIY92308.1"/>
    </source>
</evidence>
<dbReference type="Pfam" id="PF13749">
    <property type="entry name" value="HATPase_c_4"/>
    <property type="match status" value="1"/>
</dbReference>
<dbReference type="SUPFAM" id="SSF46785">
    <property type="entry name" value="Winged helix' DNA-binding domain"/>
    <property type="match status" value="1"/>
</dbReference>
<dbReference type="Pfam" id="PF08220">
    <property type="entry name" value="HTH_DeoR"/>
    <property type="match status" value="1"/>
</dbReference>
<dbReference type="InterPro" id="IPR038475">
    <property type="entry name" value="RecG_C_sf"/>
</dbReference>
<comment type="caution">
    <text evidence="5">The sequence shown here is derived from an EMBL/GenBank/DDBJ whole genome shotgun (WGS) entry which is preliminary data.</text>
</comment>
<dbReference type="Gene3D" id="1.10.10.10">
    <property type="entry name" value="Winged helix-like DNA-binding domain superfamily/Winged helix DNA-binding domain"/>
    <property type="match status" value="1"/>
</dbReference>
<feature type="domain" description="Schlafen AlbA-2" evidence="3">
    <location>
        <begin position="3"/>
        <end position="118"/>
    </location>
</feature>
<reference evidence="5" key="2">
    <citation type="submission" date="2021-04" db="EMBL/GenBank/DDBJ databases">
        <authorList>
            <person name="Gilroy R."/>
        </authorList>
    </citation>
    <scope>NUCLEOTIDE SEQUENCE</scope>
    <source>
        <strain evidence="5">3204</strain>
    </source>
</reference>
<name>A0A9D1ZMW2_9LACO</name>
<dbReference type="PANTHER" id="PTHR30595:SF6">
    <property type="entry name" value="SCHLAFEN ALBA-2 DOMAIN-CONTAINING PROTEIN"/>
    <property type="match status" value="1"/>
</dbReference>
<accession>A0A9D1ZMW2</accession>